<evidence type="ECO:0000259" key="12">
    <source>
        <dbReference type="Pfam" id="PF08245"/>
    </source>
</evidence>
<comment type="function">
    <text evidence="7">Catalyzes the addition of an amino acid to the nucleotide precursor UDP-N-acetylmuramoyl-L-alanyl-D-glutamate (UMAG) in the biosynthesis of bacterial cell-wall peptidoglycan.</text>
</comment>
<keyword evidence="4 7" id="KW-0573">Peptidoglycan synthesis</keyword>
<dbReference type="GO" id="GO:0008360">
    <property type="term" value="P:regulation of cell shape"/>
    <property type="evidence" value="ECO:0007669"/>
    <property type="project" value="UniProtKB-KW"/>
</dbReference>
<feature type="region of interest" description="Disordered" evidence="9">
    <location>
        <begin position="514"/>
        <end position="553"/>
    </location>
</feature>
<dbReference type="PANTHER" id="PTHR23135">
    <property type="entry name" value="MUR LIGASE FAMILY MEMBER"/>
    <property type="match status" value="1"/>
</dbReference>
<sequence>MSTRTAPHIRPEHVPGVPLDEIAALSGAAVVGPAGADPAVTGVTLASGQVRPGDLYVGMPGLHTHGARYAAEARERGAVAVLTDAAGRDLVAASAARSLPLLVVDRPREVLGAVAARVYGTNVDPLPVLGVTGTNGKTSTMYFCEALLNHAGVRTGLSTTVERHVGDRVLGSALTTPEASELHALIASMREMGARVLLVEVSAQAVDRHRIDGVRFDTVGFTNLSPEHLDEYGDMEHYFAAKRALFTPAHARRAVVSLASEWGRRLAAECPLPVTTLGETADADWRLVDQHDTADGSTAMLVGPAGQRWPIALSVPGVHMDLNAALAAVMLAESGVLAEDAIRAGLEAHVLADVYLPGRLERVSGDTGPTFFVDYAHTEDALERTLAAVRKQARGRIILILGADGGRDPYKRPAMGRIASELSDVLVVNDINPRFEDPDAIRAVLVAAAREAEHPAEVHDVGDPSQAIRRAIRLARDEDTIIVCGPGDEDYHEVRGNKLPYSSRGAAREALLEAGFPPNHSPRGGQEPARGVVLPRLEETTASDRGATRGARA</sequence>
<dbReference type="GO" id="GO:0009252">
    <property type="term" value="P:peptidoglycan biosynthetic process"/>
    <property type="evidence" value="ECO:0007669"/>
    <property type="project" value="UniProtKB-UniRule"/>
</dbReference>
<dbReference type="InterPro" id="IPR035911">
    <property type="entry name" value="MurE/MurF_N"/>
</dbReference>
<dbReference type="EC" id="6.3.2.-" evidence="7"/>
<dbReference type="PANTHER" id="PTHR23135:SF4">
    <property type="entry name" value="UDP-N-ACETYLMURAMOYL-L-ALANYL-D-GLUTAMATE--2,6-DIAMINOPIMELATE LIGASE MURE HOMOLOG, CHLOROPLASTIC"/>
    <property type="match status" value="1"/>
</dbReference>
<dbReference type="GO" id="GO:0016881">
    <property type="term" value="F:acid-amino acid ligase activity"/>
    <property type="evidence" value="ECO:0007669"/>
    <property type="project" value="UniProtKB-UniRule"/>
</dbReference>
<comment type="cofactor">
    <cofactor evidence="7">
        <name>Mg(2+)</name>
        <dbReference type="ChEBI" id="CHEBI:18420"/>
    </cofactor>
</comment>
<dbReference type="InterPro" id="IPR004101">
    <property type="entry name" value="Mur_ligase_C"/>
</dbReference>
<name>A0A7C8FRM1_9MICO</name>
<feature type="domain" description="Mur ligase N-terminal catalytic" evidence="10">
    <location>
        <begin position="40"/>
        <end position="119"/>
    </location>
</feature>
<feature type="binding site" evidence="7">
    <location>
        <position position="202"/>
    </location>
    <ligand>
        <name>UDP-N-acetyl-alpha-D-muramoyl-L-alanyl-D-glutamate</name>
        <dbReference type="ChEBI" id="CHEBI:83900"/>
    </ligand>
</feature>
<keyword evidence="5 7" id="KW-0131">Cell cycle</keyword>
<dbReference type="Gene3D" id="3.90.190.20">
    <property type="entry name" value="Mur ligase, C-terminal domain"/>
    <property type="match status" value="1"/>
</dbReference>
<organism evidence="13 14">
    <name type="scientific">Pseudoclavibacter caeni</name>
    <dbReference type="NCBI Taxonomy" id="908846"/>
    <lineage>
        <taxon>Bacteria</taxon>
        <taxon>Bacillati</taxon>
        <taxon>Actinomycetota</taxon>
        <taxon>Actinomycetes</taxon>
        <taxon>Micrococcales</taxon>
        <taxon>Microbacteriaceae</taxon>
        <taxon>Pseudoclavibacter</taxon>
    </lineage>
</organism>
<keyword evidence="14" id="KW-1185">Reference proteome</keyword>
<evidence type="ECO:0000259" key="10">
    <source>
        <dbReference type="Pfam" id="PF01225"/>
    </source>
</evidence>
<keyword evidence="7" id="KW-0547">Nucleotide-binding</keyword>
<accession>A0A7C8FRM1</accession>
<protein>
    <recommendedName>
        <fullName evidence="7">UDP-N-acetylmuramyl-tripeptide synthetase</fullName>
        <ecNumber evidence="7">6.3.2.-</ecNumber>
    </recommendedName>
    <alternativeName>
        <fullName evidence="7">UDP-MurNAc-tripeptide synthetase</fullName>
    </alternativeName>
</protein>
<evidence type="ECO:0000259" key="11">
    <source>
        <dbReference type="Pfam" id="PF02875"/>
    </source>
</evidence>
<dbReference type="Proteomes" id="UP000481339">
    <property type="component" value="Unassembled WGS sequence"/>
</dbReference>
<feature type="domain" description="Mur ligase central" evidence="12">
    <location>
        <begin position="131"/>
        <end position="330"/>
    </location>
</feature>
<keyword evidence="7" id="KW-0067">ATP-binding</keyword>
<comment type="pathway">
    <text evidence="7 8">Cell wall biogenesis; peptidoglycan biosynthesis.</text>
</comment>
<feature type="binding site" evidence="7">
    <location>
        <position position="47"/>
    </location>
    <ligand>
        <name>UDP-N-acetyl-alpha-D-muramoyl-L-alanyl-D-glutamate</name>
        <dbReference type="ChEBI" id="CHEBI:83900"/>
    </ligand>
</feature>
<evidence type="ECO:0000256" key="3">
    <source>
        <dbReference type="ARBA" id="ARBA00022960"/>
    </source>
</evidence>
<keyword evidence="7 13" id="KW-0436">Ligase</keyword>
<comment type="subcellular location">
    <subcellularLocation>
        <location evidence="7 8">Cytoplasm</location>
    </subcellularLocation>
</comment>
<evidence type="ECO:0000256" key="5">
    <source>
        <dbReference type="ARBA" id="ARBA00023306"/>
    </source>
</evidence>
<keyword evidence="2 7" id="KW-0132">Cell division</keyword>
<dbReference type="InterPro" id="IPR013221">
    <property type="entry name" value="Mur_ligase_cen"/>
</dbReference>
<proteinExistence type="inferred from homology"/>
<feature type="modified residue" description="N6-carboxylysine" evidence="7">
    <location>
        <position position="242"/>
    </location>
</feature>
<comment type="PTM">
    <text evidence="7">Carboxylation is probably crucial for Mg(2+) binding and, consequently, for the gamma-phosphate positioning of ATP.</text>
</comment>
<dbReference type="Gene3D" id="3.40.1190.10">
    <property type="entry name" value="Mur-like, catalytic domain"/>
    <property type="match status" value="1"/>
</dbReference>
<dbReference type="SUPFAM" id="SSF53244">
    <property type="entry name" value="MurD-like peptide ligases, peptide-binding domain"/>
    <property type="match status" value="1"/>
</dbReference>
<feature type="binding site" evidence="7">
    <location>
        <begin position="175"/>
        <end position="176"/>
    </location>
    <ligand>
        <name>UDP-N-acetyl-alpha-D-muramoyl-L-alanyl-D-glutamate</name>
        <dbReference type="ChEBI" id="CHEBI:83900"/>
    </ligand>
</feature>
<evidence type="ECO:0000313" key="13">
    <source>
        <dbReference type="EMBL" id="KAB1632985.1"/>
    </source>
</evidence>
<dbReference type="AlphaFoldDB" id="A0A7C8FRM1"/>
<dbReference type="UniPathway" id="UPA00219"/>
<evidence type="ECO:0000256" key="9">
    <source>
        <dbReference type="SAM" id="MobiDB-lite"/>
    </source>
</evidence>
<gene>
    <name evidence="7" type="primary">murE</name>
    <name evidence="13" type="ORF">F8O02_03795</name>
</gene>
<dbReference type="Pfam" id="PF01225">
    <property type="entry name" value="Mur_ligase"/>
    <property type="match status" value="1"/>
</dbReference>
<comment type="caution">
    <text evidence="7">Lacks conserved residue(s) required for the propagation of feature annotation.</text>
</comment>
<dbReference type="GO" id="GO:0071555">
    <property type="term" value="P:cell wall organization"/>
    <property type="evidence" value="ECO:0007669"/>
    <property type="project" value="UniProtKB-KW"/>
</dbReference>
<evidence type="ECO:0000256" key="8">
    <source>
        <dbReference type="RuleBase" id="RU004135"/>
    </source>
</evidence>
<dbReference type="InterPro" id="IPR000713">
    <property type="entry name" value="Mur_ligase_N"/>
</dbReference>
<dbReference type="InterPro" id="IPR005761">
    <property type="entry name" value="UDP-N-AcMur-Glu-dNH2Pim_ligase"/>
</dbReference>
<dbReference type="EMBL" id="WBKA01000002">
    <property type="protein sequence ID" value="KAB1632985.1"/>
    <property type="molecule type" value="Genomic_DNA"/>
</dbReference>
<comment type="caution">
    <text evidence="13">The sequence shown here is derived from an EMBL/GenBank/DDBJ whole genome shotgun (WGS) entry which is preliminary data.</text>
</comment>
<dbReference type="OrthoDB" id="9800958at2"/>
<dbReference type="Pfam" id="PF08245">
    <property type="entry name" value="Mur_ligase_M"/>
    <property type="match status" value="1"/>
</dbReference>
<dbReference type="SUPFAM" id="SSF53623">
    <property type="entry name" value="MurD-like peptide ligases, catalytic domain"/>
    <property type="match status" value="1"/>
</dbReference>
<dbReference type="Pfam" id="PF02875">
    <property type="entry name" value="Mur_ligase_C"/>
    <property type="match status" value="1"/>
</dbReference>
<evidence type="ECO:0000256" key="2">
    <source>
        <dbReference type="ARBA" id="ARBA00022618"/>
    </source>
</evidence>
<evidence type="ECO:0000256" key="1">
    <source>
        <dbReference type="ARBA" id="ARBA00005898"/>
    </source>
</evidence>
<keyword evidence="6 7" id="KW-0961">Cell wall biogenesis/degradation</keyword>
<feature type="binding site" evidence="7">
    <location>
        <begin position="133"/>
        <end position="139"/>
    </location>
    <ligand>
        <name>ATP</name>
        <dbReference type="ChEBI" id="CHEBI:30616"/>
    </ligand>
</feature>
<comment type="similarity">
    <text evidence="1 7">Belongs to the MurCDEF family. MurE subfamily.</text>
</comment>
<dbReference type="InterPro" id="IPR036615">
    <property type="entry name" value="Mur_ligase_C_dom_sf"/>
</dbReference>
<evidence type="ECO:0000256" key="6">
    <source>
        <dbReference type="ARBA" id="ARBA00023316"/>
    </source>
</evidence>
<feature type="domain" description="Mur ligase C-terminal" evidence="11">
    <location>
        <begin position="358"/>
        <end position="486"/>
    </location>
</feature>
<dbReference type="SUPFAM" id="SSF63418">
    <property type="entry name" value="MurE/MurF N-terminal domain"/>
    <property type="match status" value="1"/>
</dbReference>
<dbReference type="RefSeq" id="WP_158035907.1">
    <property type="nucleotide sequence ID" value="NZ_BAAAZV010000003.1"/>
</dbReference>
<dbReference type="NCBIfam" id="TIGR01085">
    <property type="entry name" value="murE"/>
    <property type="match status" value="1"/>
</dbReference>
<feature type="binding site" evidence="7">
    <location>
        <position position="210"/>
    </location>
    <ligand>
        <name>UDP-N-acetyl-alpha-D-muramoyl-L-alanyl-D-glutamate</name>
        <dbReference type="ChEBI" id="CHEBI:83900"/>
    </ligand>
</feature>
<evidence type="ECO:0000256" key="7">
    <source>
        <dbReference type="HAMAP-Rule" id="MF_00208"/>
    </source>
</evidence>
<dbReference type="InterPro" id="IPR036565">
    <property type="entry name" value="Mur-like_cat_sf"/>
</dbReference>
<dbReference type="GO" id="GO:0051301">
    <property type="term" value="P:cell division"/>
    <property type="evidence" value="ECO:0007669"/>
    <property type="project" value="UniProtKB-KW"/>
</dbReference>
<dbReference type="Gene3D" id="3.40.1390.10">
    <property type="entry name" value="MurE/MurF, N-terminal domain"/>
    <property type="match status" value="1"/>
</dbReference>
<keyword evidence="7" id="KW-0963">Cytoplasm</keyword>
<dbReference type="GO" id="GO:0005524">
    <property type="term" value="F:ATP binding"/>
    <property type="evidence" value="ECO:0007669"/>
    <property type="project" value="UniProtKB-UniRule"/>
</dbReference>
<keyword evidence="7" id="KW-0460">Magnesium</keyword>
<dbReference type="HAMAP" id="MF_00208">
    <property type="entry name" value="MurE"/>
    <property type="match status" value="1"/>
</dbReference>
<keyword evidence="3 7" id="KW-0133">Cell shape</keyword>
<evidence type="ECO:0000256" key="4">
    <source>
        <dbReference type="ARBA" id="ARBA00022984"/>
    </source>
</evidence>
<feature type="binding site" evidence="7">
    <location>
        <position position="45"/>
    </location>
    <ligand>
        <name>UDP-N-acetyl-alpha-D-muramoyl-L-alanyl-D-glutamate</name>
        <dbReference type="ChEBI" id="CHEBI:83900"/>
    </ligand>
</feature>
<reference evidence="13 14" key="1">
    <citation type="submission" date="2019-09" db="EMBL/GenBank/DDBJ databases">
        <title>Phylogeny of genus Pseudoclavibacter and closely related genus.</title>
        <authorList>
            <person name="Li Y."/>
        </authorList>
    </citation>
    <scope>NUCLEOTIDE SEQUENCE [LARGE SCALE GENOMIC DNA]</scope>
    <source>
        <strain evidence="13 14">JCM 16921</strain>
    </source>
</reference>
<evidence type="ECO:0000313" key="14">
    <source>
        <dbReference type="Proteomes" id="UP000481339"/>
    </source>
</evidence>
<dbReference type="GO" id="GO:0005737">
    <property type="term" value="C:cytoplasm"/>
    <property type="evidence" value="ECO:0007669"/>
    <property type="project" value="UniProtKB-SubCell"/>
</dbReference>
<dbReference type="GO" id="GO:0000287">
    <property type="term" value="F:magnesium ion binding"/>
    <property type="evidence" value="ECO:0007669"/>
    <property type="project" value="UniProtKB-UniRule"/>
</dbReference>